<protein>
    <submittedName>
        <fullName evidence="2">Uncharacterized protein</fullName>
    </submittedName>
</protein>
<name>A0AAW1AH86_9HYME</name>
<sequence length="95" mass="10581">MIGIKARGRLPERQVTLAKSHRLQDYERAGAVFILGLTRGPSDLGRASRRLLGRVGNKLADESQVEENVRRDAPAVDKGRKREEESRPVCLCVSN</sequence>
<dbReference type="Proteomes" id="UP001432146">
    <property type="component" value="Unassembled WGS sequence"/>
</dbReference>
<dbReference type="EMBL" id="JAWNGG020000011">
    <property type="protein sequence ID" value="KAK9309450.1"/>
    <property type="molecule type" value="Genomic_DNA"/>
</dbReference>
<proteinExistence type="predicted"/>
<reference evidence="2 3" key="1">
    <citation type="submission" date="2024-05" db="EMBL/GenBank/DDBJ databases">
        <title>The nuclear and mitochondrial genome assemblies of Tetragonisca angustula (Apidae: Meliponini), a tiny yet remarkable pollinator in the Neotropics.</title>
        <authorList>
            <person name="Ferrari R."/>
            <person name="Ricardo P.C."/>
            <person name="Dias F.C."/>
            <person name="Araujo N.S."/>
            <person name="Soares D.O."/>
            <person name="Zhou Q.-S."/>
            <person name="Zhu C.-D."/>
            <person name="Coutinho L."/>
            <person name="Airas M.C."/>
            <person name="Batista T.M."/>
        </authorList>
    </citation>
    <scope>NUCLEOTIDE SEQUENCE [LARGE SCALE GENOMIC DNA]</scope>
    <source>
        <strain evidence="2">ASF017062</strain>
        <tissue evidence="2">Abdomen</tissue>
    </source>
</reference>
<gene>
    <name evidence="2" type="ORF">QLX08_000929</name>
</gene>
<evidence type="ECO:0000256" key="1">
    <source>
        <dbReference type="SAM" id="MobiDB-lite"/>
    </source>
</evidence>
<dbReference type="AlphaFoldDB" id="A0AAW1AH86"/>
<evidence type="ECO:0000313" key="2">
    <source>
        <dbReference type="EMBL" id="KAK9309450.1"/>
    </source>
</evidence>
<accession>A0AAW1AH86</accession>
<keyword evidence="3" id="KW-1185">Reference proteome</keyword>
<comment type="caution">
    <text evidence="2">The sequence shown here is derived from an EMBL/GenBank/DDBJ whole genome shotgun (WGS) entry which is preliminary data.</text>
</comment>
<feature type="region of interest" description="Disordered" evidence="1">
    <location>
        <begin position="62"/>
        <end position="95"/>
    </location>
</feature>
<organism evidence="2 3">
    <name type="scientific">Tetragonisca angustula</name>
    <dbReference type="NCBI Taxonomy" id="166442"/>
    <lineage>
        <taxon>Eukaryota</taxon>
        <taxon>Metazoa</taxon>
        <taxon>Ecdysozoa</taxon>
        <taxon>Arthropoda</taxon>
        <taxon>Hexapoda</taxon>
        <taxon>Insecta</taxon>
        <taxon>Pterygota</taxon>
        <taxon>Neoptera</taxon>
        <taxon>Endopterygota</taxon>
        <taxon>Hymenoptera</taxon>
        <taxon>Apocrita</taxon>
        <taxon>Aculeata</taxon>
        <taxon>Apoidea</taxon>
        <taxon>Anthophila</taxon>
        <taxon>Apidae</taxon>
        <taxon>Tetragonisca</taxon>
    </lineage>
</organism>
<evidence type="ECO:0000313" key="3">
    <source>
        <dbReference type="Proteomes" id="UP001432146"/>
    </source>
</evidence>
<feature type="compositionally biased region" description="Basic and acidic residues" evidence="1">
    <location>
        <begin position="67"/>
        <end position="87"/>
    </location>
</feature>